<feature type="region of interest" description="Disordered" evidence="1">
    <location>
        <begin position="88"/>
        <end position="110"/>
    </location>
</feature>
<evidence type="ECO:0000313" key="3">
    <source>
        <dbReference type="Proteomes" id="UP000614350"/>
    </source>
</evidence>
<dbReference type="Proteomes" id="UP000614350">
    <property type="component" value="Unassembled WGS sequence"/>
</dbReference>
<name>A0A834NAY0_VESVU</name>
<reference evidence="2" key="1">
    <citation type="journal article" date="2020" name="G3 (Bethesda)">
        <title>High-Quality Assemblies for Three Invasive Social Wasps from the &lt;i&gt;Vespula&lt;/i&gt; Genus.</title>
        <authorList>
            <person name="Harrop T.W.R."/>
            <person name="Guhlin J."/>
            <person name="McLaughlin G.M."/>
            <person name="Permina E."/>
            <person name="Stockwell P."/>
            <person name="Gilligan J."/>
            <person name="Le Lec M.F."/>
            <person name="Gruber M.A.M."/>
            <person name="Quinn O."/>
            <person name="Lovegrove M."/>
            <person name="Duncan E.J."/>
            <person name="Remnant E.J."/>
            <person name="Van Eeckhoven J."/>
            <person name="Graham B."/>
            <person name="Knapp R.A."/>
            <person name="Langford K.W."/>
            <person name="Kronenberg Z."/>
            <person name="Press M.O."/>
            <person name="Eacker S.M."/>
            <person name="Wilson-Rankin E.E."/>
            <person name="Purcell J."/>
            <person name="Lester P.J."/>
            <person name="Dearden P.K."/>
        </authorList>
    </citation>
    <scope>NUCLEOTIDE SEQUENCE</scope>
    <source>
        <strain evidence="2">Marl-1</strain>
    </source>
</reference>
<sequence length="178" mass="20643">MTTTPTTTTTTMTTTTINGCKENFEDNLGKSIKRDLWNIKSIKSWYEKFQETDDIGRVVRRKESREKVVIACITVALSTLSWTRSNCPRESRGDVHRGENKQAMPPQNRPEEFYRSYGRRERRHDPPDLPNMTLAALKIYMEASTYPDTMSPFPTIDWVFHVPKFNSRVFENGIFVGV</sequence>
<organism evidence="2 3">
    <name type="scientific">Vespula vulgaris</name>
    <name type="common">Yellow jacket</name>
    <name type="synonym">Wasp</name>
    <dbReference type="NCBI Taxonomy" id="7454"/>
    <lineage>
        <taxon>Eukaryota</taxon>
        <taxon>Metazoa</taxon>
        <taxon>Ecdysozoa</taxon>
        <taxon>Arthropoda</taxon>
        <taxon>Hexapoda</taxon>
        <taxon>Insecta</taxon>
        <taxon>Pterygota</taxon>
        <taxon>Neoptera</taxon>
        <taxon>Endopterygota</taxon>
        <taxon>Hymenoptera</taxon>
        <taxon>Apocrita</taxon>
        <taxon>Aculeata</taxon>
        <taxon>Vespoidea</taxon>
        <taxon>Vespidae</taxon>
        <taxon>Vespinae</taxon>
        <taxon>Vespula</taxon>
    </lineage>
</organism>
<dbReference type="EMBL" id="JACSEA010000004">
    <property type="protein sequence ID" value="KAF7402275.1"/>
    <property type="molecule type" value="Genomic_DNA"/>
</dbReference>
<gene>
    <name evidence="2" type="ORF">HZH66_004542</name>
</gene>
<dbReference type="AlphaFoldDB" id="A0A834NAY0"/>
<feature type="compositionally biased region" description="Basic and acidic residues" evidence="1">
    <location>
        <begin position="88"/>
        <end position="100"/>
    </location>
</feature>
<accession>A0A834NAY0</accession>
<protein>
    <submittedName>
        <fullName evidence="2">Uncharacterized protein</fullName>
    </submittedName>
</protein>
<proteinExistence type="predicted"/>
<comment type="caution">
    <text evidence="2">The sequence shown here is derived from an EMBL/GenBank/DDBJ whole genome shotgun (WGS) entry which is preliminary data.</text>
</comment>
<evidence type="ECO:0000256" key="1">
    <source>
        <dbReference type="SAM" id="MobiDB-lite"/>
    </source>
</evidence>
<evidence type="ECO:0000313" key="2">
    <source>
        <dbReference type="EMBL" id="KAF7402275.1"/>
    </source>
</evidence>
<keyword evidence="3" id="KW-1185">Reference proteome</keyword>